<dbReference type="PATRIC" id="fig|1638788.3.peg.4995"/>
<evidence type="ECO:0000259" key="1">
    <source>
        <dbReference type="Pfam" id="PF02771"/>
    </source>
</evidence>
<keyword evidence="3" id="KW-1185">Reference proteome</keyword>
<dbReference type="PANTHER" id="PTHR43884">
    <property type="entry name" value="ACYL-COA DEHYDROGENASE"/>
    <property type="match status" value="1"/>
</dbReference>
<dbReference type="EMBL" id="CP011339">
    <property type="protein sequence ID" value="AKV69829.1"/>
    <property type="molecule type" value="Genomic_DNA"/>
</dbReference>
<evidence type="ECO:0000313" key="2">
    <source>
        <dbReference type="EMBL" id="AKV69829.1"/>
    </source>
</evidence>
<sequence length="355" mass="38869">MSDGLLEMARDYFQNRIAPQAARIDHNPIALQSALQGMGERCLLALRVPKEWGGAGWEERTYQQFQILGARYSGALTFLQTQHQSAANQLATSSNQDLKKLYLPKMARGEKLVGVGFSQLRRPGEPMMKAFPVTGGYQLCGQVPWVTGWGFFEDFIIGATLLDGRSLYGLLPLQALPGLQCSPPMKLLSMSGTNTVSLTIQDYFLSRDFIVSLQPAAAIEASDQKNVLHHGFHALGCAWAGLDVIFAVYRQKGLESLKNAHQQLEKALLSCQEKMLNSHQASFAEKLHWRGRAINLALQCAQGAVIASGGAANIIDHPAGRVYREALQFSVSGQTSAVMENSLGQLLWLGGQCYD</sequence>
<dbReference type="PANTHER" id="PTHR43884:SF12">
    <property type="entry name" value="ISOVALERYL-COA DEHYDROGENASE, MITOCHONDRIAL-RELATED"/>
    <property type="match status" value="1"/>
</dbReference>
<dbReference type="Proteomes" id="UP000068167">
    <property type="component" value="Chromosome"/>
</dbReference>
<evidence type="ECO:0000313" key="3">
    <source>
        <dbReference type="Proteomes" id="UP000068167"/>
    </source>
</evidence>
<dbReference type="InterPro" id="IPR037069">
    <property type="entry name" value="AcylCoA_DH/ox_N_sf"/>
</dbReference>
<reference evidence="2 3" key="1">
    <citation type="journal article" date="2016" name="Stand. Genomic Sci.">
        <title>Complete genome sequence and genomic characterization of Microcystis panniformis FACHB 1757 by third-generation sequencing.</title>
        <authorList>
            <person name="Zhang J.Y."/>
            <person name="Guan R."/>
            <person name="Zhang H.J."/>
            <person name="Li H."/>
            <person name="Xiao P."/>
            <person name="Yu G.L."/>
            <person name="Du L."/>
            <person name="Cao D.M."/>
            <person name="Zhu B.C."/>
            <person name="Li R.H."/>
            <person name="Lu Z.H."/>
        </authorList>
    </citation>
    <scope>NUCLEOTIDE SEQUENCE [LARGE SCALE GENOMIC DNA]</scope>
    <source>
        <strain evidence="2 3">FACHB-1757</strain>
    </source>
</reference>
<feature type="domain" description="Acyl-CoA dehydrogenase/oxidase N-terminal" evidence="1">
    <location>
        <begin position="5"/>
        <end position="110"/>
    </location>
</feature>
<dbReference type="InterPro" id="IPR009100">
    <property type="entry name" value="AcylCoA_DH/oxidase_NM_dom_sf"/>
</dbReference>
<dbReference type="Gene3D" id="1.10.540.10">
    <property type="entry name" value="Acyl-CoA dehydrogenase/oxidase, N-terminal domain"/>
    <property type="match status" value="1"/>
</dbReference>
<proteinExistence type="predicted"/>
<dbReference type="KEGG" id="mpk:VL20_4952"/>
<dbReference type="SUPFAM" id="SSF56645">
    <property type="entry name" value="Acyl-CoA dehydrogenase NM domain-like"/>
    <property type="match status" value="1"/>
</dbReference>
<name>A0A0K1S6R7_9CHRO</name>
<dbReference type="AlphaFoldDB" id="A0A0K1S6R7"/>
<dbReference type="InterPro" id="IPR013786">
    <property type="entry name" value="AcylCoA_DH/ox_N"/>
</dbReference>
<dbReference type="RefSeq" id="WP_002790056.1">
    <property type="nucleotide sequence ID" value="NZ_CP011339.1"/>
</dbReference>
<organism evidence="2 3">
    <name type="scientific">Microcystis panniformis FACHB-1757</name>
    <dbReference type="NCBI Taxonomy" id="1638788"/>
    <lineage>
        <taxon>Bacteria</taxon>
        <taxon>Bacillati</taxon>
        <taxon>Cyanobacteriota</taxon>
        <taxon>Cyanophyceae</taxon>
        <taxon>Oscillatoriophycideae</taxon>
        <taxon>Chroococcales</taxon>
        <taxon>Microcystaceae</taxon>
        <taxon>Microcystis</taxon>
    </lineage>
</organism>
<dbReference type="GO" id="GO:0050660">
    <property type="term" value="F:flavin adenine dinucleotide binding"/>
    <property type="evidence" value="ECO:0007669"/>
    <property type="project" value="InterPro"/>
</dbReference>
<protein>
    <submittedName>
        <fullName evidence="2">Acyl-CoA dehydrogenase family protein</fullName>
    </submittedName>
</protein>
<dbReference type="GO" id="GO:0003995">
    <property type="term" value="F:acyl-CoA dehydrogenase activity"/>
    <property type="evidence" value="ECO:0007669"/>
    <property type="project" value="TreeGrafter"/>
</dbReference>
<accession>A0A0K1S6R7</accession>
<gene>
    <name evidence="2" type="ORF">VL20_4952</name>
</gene>
<dbReference type="Pfam" id="PF02771">
    <property type="entry name" value="Acyl-CoA_dh_N"/>
    <property type="match status" value="1"/>
</dbReference>